<evidence type="ECO:0000256" key="3">
    <source>
        <dbReference type="ARBA" id="ARBA00022840"/>
    </source>
</evidence>
<keyword evidence="6" id="KW-0346">Stress response</keyword>
<reference evidence="6 7" key="1">
    <citation type="journal article" date="2013" name="Genome Announc.">
        <title>Draft genome sequences for three mercury-methylating, sulfate-reducing bacteria.</title>
        <authorList>
            <person name="Brown S.D."/>
            <person name="Hurt R.A.Jr."/>
            <person name="Gilmour C.C."/>
            <person name="Elias D.A."/>
        </authorList>
    </citation>
    <scope>NUCLEOTIDE SEQUENCE [LARGE SCALE GENOMIC DNA]</scope>
    <source>
        <strain evidence="6 7">DSM 2059</strain>
    </source>
</reference>
<sequence length="557" mass="62168">MSGHPKRIFGIDLGTTYSSIACVDEYGKTVVIPNSESQRLTPSVVFFNGNNIIVGDIAKENSKLYPNDVVSFVKRSMGEPNFIFEHNAVRYRAEEISSFIIRKIVQDAEHYLGLSGTENLVITCPAYFGINEREATKRAGEIAGFDVRQIINEPTAAAIAYGSIETDEERVILVYDLGGGTFDITMIDIKPDESIEVICTGGDHNLGGKDFDDRVIAYLVEEFQNQTGIREDILADADTCQDLQLSAEKAKKNLTQLESTKVLITHGGERIKLQFERKVFERLTQDLLERTIALTHDMLEEAVKKGYKHFDEIILVGGSTRMPMVVQRIKKEFGIEPKLFDPDEAVAKGAAIYGWKLFLQDEVREHISQKTGKKIHELEDFSALDLDDIIEEVEQLVANDTGYSIEDIQNAKLKIKNVTSKSFGVVAHDQNGNEIVYNLILKNNDVPVNTKKTFGTAVDNQEIASIQIMENEENDVVATLENSILIGTAVLNLPPDIAANTPIEIIFKLNREGRMEITAEEMSDAHRSVSVTIETRSVIRGKEFEEAKARAKHIVVI</sequence>
<dbReference type="GO" id="GO:0140662">
    <property type="term" value="F:ATP-dependent protein folding chaperone"/>
    <property type="evidence" value="ECO:0007669"/>
    <property type="project" value="InterPro"/>
</dbReference>
<dbReference type="InterPro" id="IPR043129">
    <property type="entry name" value="ATPase_NBD"/>
</dbReference>
<dbReference type="PROSITE" id="PS00297">
    <property type="entry name" value="HSP70_1"/>
    <property type="match status" value="1"/>
</dbReference>
<keyword evidence="4" id="KW-0143">Chaperone</keyword>
<evidence type="ECO:0000256" key="1">
    <source>
        <dbReference type="ARBA" id="ARBA00007381"/>
    </source>
</evidence>
<dbReference type="Pfam" id="PF00012">
    <property type="entry name" value="HSP70"/>
    <property type="match status" value="2"/>
</dbReference>
<keyword evidence="7" id="KW-1185">Reference proteome</keyword>
<dbReference type="PROSITE" id="PS00329">
    <property type="entry name" value="HSP70_2"/>
    <property type="match status" value="1"/>
</dbReference>
<dbReference type="eggNOG" id="COG0443">
    <property type="taxonomic scope" value="Bacteria"/>
</dbReference>
<accession>S7TKZ6</accession>
<protein>
    <submittedName>
        <fullName evidence="6">Heat shock protein 70</fullName>
    </submittedName>
</protein>
<evidence type="ECO:0000313" key="7">
    <source>
        <dbReference type="Proteomes" id="UP000014977"/>
    </source>
</evidence>
<dbReference type="FunFam" id="3.30.420.40:FF:000071">
    <property type="entry name" value="Molecular chaperone DnaK"/>
    <property type="match status" value="1"/>
</dbReference>
<dbReference type="FunFam" id="3.90.640.10:FF:000003">
    <property type="entry name" value="Molecular chaperone DnaK"/>
    <property type="match status" value="1"/>
</dbReference>
<comment type="similarity">
    <text evidence="1 5">Belongs to the heat shock protein 70 family.</text>
</comment>
<dbReference type="PATRIC" id="fig|1121405.3.peg.3165"/>
<evidence type="ECO:0000256" key="2">
    <source>
        <dbReference type="ARBA" id="ARBA00022741"/>
    </source>
</evidence>
<keyword evidence="3 5" id="KW-0067">ATP-binding</keyword>
<dbReference type="PRINTS" id="PR00301">
    <property type="entry name" value="HEATSHOCK70"/>
</dbReference>
<dbReference type="PANTHER" id="PTHR19375">
    <property type="entry name" value="HEAT SHOCK PROTEIN 70KDA"/>
    <property type="match status" value="1"/>
</dbReference>
<dbReference type="GO" id="GO:0005524">
    <property type="term" value="F:ATP binding"/>
    <property type="evidence" value="ECO:0007669"/>
    <property type="project" value="UniProtKB-KW"/>
</dbReference>
<evidence type="ECO:0000256" key="5">
    <source>
        <dbReference type="RuleBase" id="RU003322"/>
    </source>
</evidence>
<dbReference type="CDD" id="cd24029">
    <property type="entry name" value="ASKHA_NBD_HSP70_DnaK_HscA_HscC"/>
    <property type="match status" value="1"/>
</dbReference>
<dbReference type="SUPFAM" id="SSF100920">
    <property type="entry name" value="Heat shock protein 70kD (HSP70), peptide-binding domain"/>
    <property type="match status" value="1"/>
</dbReference>
<proteinExistence type="inferred from homology"/>
<dbReference type="RefSeq" id="WP_020878141.1">
    <property type="nucleotide sequence ID" value="NZ_ATHJ01000103.1"/>
</dbReference>
<dbReference type="InterPro" id="IPR013126">
    <property type="entry name" value="Hsp_70_fam"/>
</dbReference>
<comment type="caution">
    <text evidence="6">The sequence shown here is derived from an EMBL/GenBank/DDBJ whole genome shotgun (WGS) entry which is preliminary data.</text>
</comment>
<dbReference type="InterPro" id="IPR018181">
    <property type="entry name" value="Heat_shock_70_CS"/>
</dbReference>
<dbReference type="InterPro" id="IPR029047">
    <property type="entry name" value="HSP70_peptide-bd_sf"/>
</dbReference>
<dbReference type="Gene3D" id="2.60.34.10">
    <property type="entry name" value="Substrate Binding Domain Of DNAk, Chain A, domain 1"/>
    <property type="match status" value="1"/>
</dbReference>
<dbReference type="STRING" id="897.B2D07_05975"/>
<organism evidence="6 7">
    <name type="scientific">Desulfococcus multivorans DSM 2059</name>
    <dbReference type="NCBI Taxonomy" id="1121405"/>
    <lineage>
        <taxon>Bacteria</taxon>
        <taxon>Pseudomonadati</taxon>
        <taxon>Thermodesulfobacteriota</taxon>
        <taxon>Desulfobacteria</taxon>
        <taxon>Desulfobacterales</taxon>
        <taxon>Desulfococcaceae</taxon>
        <taxon>Desulfococcus</taxon>
    </lineage>
</organism>
<dbReference type="EMBL" id="ATHJ01000103">
    <property type="protein sequence ID" value="EPR37300.1"/>
    <property type="molecule type" value="Genomic_DNA"/>
</dbReference>
<dbReference type="SUPFAM" id="SSF53067">
    <property type="entry name" value="Actin-like ATPase domain"/>
    <property type="match status" value="2"/>
</dbReference>
<dbReference type="OrthoDB" id="9766019at2"/>
<dbReference type="PROSITE" id="PS01036">
    <property type="entry name" value="HSP70_3"/>
    <property type="match status" value="1"/>
</dbReference>
<dbReference type="Gene3D" id="3.90.640.10">
    <property type="entry name" value="Actin, Chain A, domain 4"/>
    <property type="match status" value="1"/>
</dbReference>
<dbReference type="Gene3D" id="3.30.420.40">
    <property type="match status" value="2"/>
</dbReference>
<dbReference type="AlphaFoldDB" id="S7TKZ6"/>
<evidence type="ECO:0000256" key="4">
    <source>
        <dbReference type="ARBA" id="ARBA00023186"/>
    </source>
</evidence>
<keyword evidence="2 5" id="KW-0547">Nucleotide-binding</keyword>
<dbReference type="Proteomes" id="UP000014977">
    <property type="component" value="Unassembled WGS sequence"/>
</dbReference>
<evidence type="ECO:0000313" key="6">
    <source>
        <dbReference type="EMBL" id="EPR37300.1"/>
    </source>
</evidence>
<gene>
    <name evidence="6" type="ORF">dsmv_3074</name>
</gene>
<name>S7TKZ6_DESML</name>